<protein>
    <recommendedName>
        <fullName evidence="4">AA1-like domain-containing protein</fullName>
    </recommendedName>
</protein>
<gene>
    <name evidence="2" type="ORF">BT63DRAFT_457334</name>
</gene>
<dbReference type="Proteomes" id="UP000799302">
    <property type="component" value="Unassembled WGS sequence"/>
</dbReference>
<evidence type="ECO:0008006" key="4">
    <source>
        <dbReference type="Google" id="ProtNLM"/>
    </source>
</evidence>
<keyword evidence="3" id="KW-1185">Reference proteome</keyword>
<feature type="signal peptide" evidence="1">
    <location>
        <begin position="1"/>
        <end position="17"/>
    </location>
</feature>
<dbReference type="AlphaFoldDB" id="A0A6A6UAU7"/>
<dbReference type="EMBL" id="MU004237">
    <property type="protein sequence ID" value="KAF2668034.1"/>
    <property type="molecule type" value="Genomic_DNA"/>
</dbReference>
<keyword evidence="1" id="KW-0732">Signal</keyword>
<sequence>MKLSMILNVLLPVFVTADWTITSLTYTRPTNAQGNLSNTVTFSVNIDGSNTQCNHTWSSTEQNVNFVGTCSDSHTRFKLSGTSDGGGWVDVYRVADASAYNHGVAQVPVSSLSCSQNNGWIVCQSRGGIGMSTQREGGSIP</sequence>
<reference evidence="2" key="1">
    <citation type="journal article" date="2020" name="Stud. Mycol.">
        <title>101 Dothideomycetes genomes: a test case for predicting lifestyles and emergence of pathogens.</title>
        <authorList>
            <person name="Haridas S."/>
            <person name="Albert R."/>
            <person name="Binder M."/>
            <person name="Bloem J."/>
            <person name="Labutti K."/>
            <person name="Salamov A."/>
            <person name="Andreopoulos B."/>
            <person name="Baker S."/>
            <person name="Barry K."/>
            <person name="Bills G."/>
            <person name="Bluhm B."/>
            <person name="Cannon C."/>
            <person name="Castanera R."/>
            <person name="Culley D."/>
            <person name="Daum C."/>
            <person name="Ezra D."/>
            <person name="Gonzalez J."/>
            <person name="Henrissat B."/>
            <person name="Kuo A."/>
            <person name="Liang C."/>
            <person name="Lipzen A."/>
            <person name="Lutzoni F."/>
            <person name="Magnuson J."/>
            <person name="Mondo S."/>
            <person name="Nolan M."/>
            <person name="Ohm R."/>
            <person name="Pangilinan J."/>
            <person name="Park H.-J."/>
            <person name="Ramirez L."/>
            <person name="Alfaro M."/>
            <person name="Sun H."/>
            <person name="Tritt A."/>
            <person name="Yoshinaga Y."/>
            <person name="Zwiers L.-H."/>
            <person name="Turgeon B."/>
            <person name="Goodwin S."/>
            <person name="Spatafora J."/>
            <person name="Crous P."/>
            <person name="Grigoriev I."/>
        </authorList>
    </citation>
    <scope>NUCLEOTIDE SEQUENCE</scope>
    <source>
        <strain evidence="2">CBS 115976</strain>
    </source>
</reference>
<name>A0A6A6UAU7_9PEZI</name>
<feature type="chain" id="PRO_5025515371" description="AA1-like domain-containing protein" evidence="1">
    <location>
        <begin position="18"/>
        <end position="141"/>
    </location>
</feature>
<evidence type="ECO:0000313" key="2">
    <source>
        <dbReference type="EMBL" id="KAF2668034.1"/>
    </source>
</evidence>
<evidence type="ECO:0000256" key="1">
    <source>
        <dbReference type="SAM" id="SignalP"/>
    </source>
</evidence>
<organism evidence="2 3">
    <name type="scientific">Microthyrium microscopicum</name>
    <dbReference type="NCBI Taxonomy" id="703497"/>
    <lineage>
        <taxon>Eukaryota</taxon>
        <taxon>Fungi</taxon>
        <taxon>Dikarya</taxon>
        <taxon>Ascomycota</taxon>
        <taxon>Pezizomycotina</taxon>
        <taxon>Dothideomycetes</taxon>
        <taxon>Dothideomycetes incertae sedis</taxon>
        <taxon>Microthyriales</taxon>
        <taxon>Microthyriaceae</taxon>
        <taxon>Microthyrium</taxon>
    </lineage>
</organism>
<accession>A0A6A6UAU7</accession>
<proteinExistence type="predicted"/>
<evidence type="ECO:0000313" key="3">
    <source>
        <dbReference type="Proteomes" id="UP000799302"/>
    </source>
</evidence>